<gene>
    <name evidence="1" type="ORF">HPB47_024459</name>
</gene>
<evidence type="ECO:0000313" key="2">
    <source>
        <dbReference type="Proteomes" id="UP000805193"/>
    </source>
</evidence>
<reference evidence="1 2" key="1">
    <citation type="journal article" date="2020" name="Cell">
        <title>Large-Scale Comparative Analyses of Tick Genomes Elucidate Their Genetic Diversity and Vector Capacities.</title>
        <authorList>
            <consortium name="Tick Genome and Microbiome Consortium (TIGMIC)"/>
            <person name="Jia N."/>
            <person name="Wang J."/>
            <person name="Shi W."/>
            <person name="Du L."/>
            <person name="Sun Y."/>
            <person name="Zhan W."/>
            <person name="Jiang J.F."/>
            <person name="Wang Q."/>
            <person name="Zhang B."/>
            <person name="Ji P."/>
            <person name="Bell-Sakyi L."/>
            <person name="Cui X.M."/>
            <person name="Yuan T.T."/>
            <person name="Jiang B.G."/>
            <person name="Yang W.F."/>
            <person name="Lam T.T."/>
            <person name="Chang Q.C."/>
            <person name="Ding S.J."/>
            <person name="Wang X.J."/>
            <person name="Zhu J.G."/>
            <person name="Ruan X.D."/>
            <person name="Zhao L."/>
            <person name="Wei J.T."/>
            <person name="Ye R.Z."/>
            <person name="Que T.C."/>
            <person name="Du C.H."/>
            <person name="Zhou Y.H."/>
            <person name="Cheng J.X."/>
            <person name="Dai P.F."/>
            <person name="Guo W.B."/>
            <person name="Han X.H."/>
            <person name="Huang E.J."/>
            <person name="Li L.F."/>
            <person name="Wei W."/>
            <person name="Gao Y.C."/>
            <person name="Liu J.Z."/>
            <person name="Shao H.Z."/>
            <person name="Wang X."/>
            <person name="Wang C.C."/>
            <person name="Yang T.C."/>
            <person name="Huo Q.B."/>
            <person name="Li W."/>
            <person name="Chen H.Y."/>
            <person name="Chen S.E."/>
            <person name="Zhou L.G."/>
            <person name="Ni X.B."/>
            <person name="Tian J.H."/>
            <person name="Sheng Y."/>
            <person name="Liu T."/>
            <person name="Pan Y.S."/>
            <person name="Xia L.Y."/>
            <person name="Li J."/>
            <person name="Zhao F."/>
            <person name="Cao W.C."/>
        </authorList>
    </citation>
    <scope>NUCLEOTIDE SEQUENCE [LARGE SCALE GENOMIC DNA]</scope>
    <source>
        <strain evidence="1">Iper-2018</strain>
    </source>
</reference>
<dbReference type="EMBL" id="JABSTQ010009509">
    <property type="protein sequence ID" value="KAG0428565.1"/>
    <property type="molecule type" value="Genomic_DNA"/>
</dbReference>
<dbReference type="Proteomes" id="UP000805193">
    <property type="component" value="Unassembled WGS sequence"/>
</dbReference>
<comment type="caution">
    <text evidence="1">The sequence shown here is derived from an EMBL/GenBank/DDBJ whole genome shotgun (WGS) entry which is preliminary data.</text>
</comment>
<proteinExistence type="predicted"/>
<keyword evidence="2" id="KW-1185">Reference proteome</keyword>
<name>A0AC60Q4A8_IXOPE</name>
<organism evidence="1 2">
    <name type="scientific">Ixodes persulcatus</name>
    <name type="common">Taiga tick</name>
    <dbReference type="NCBI Taxonomy" id="34615"/>
    <lineage>
        <taxon>Eukaryota</taxon>
        <taxon>Metazoa</taxon>
        <taxon>Ecdysozoa</taxon>
        <taxon>Arthropoda</taxon>
        <taxon>Chelicerata</taxon>
        <taxon>Arachnida</taxon>
        <taxon>Acari</taxon>
        <taxon>Parasitiformes</taxon>
        <taxon>Ixodida</taxon>
        <taxon>Ixodoidea</taxon>
        <taxon>Ixodidae</taxon>
        <taxon>Ixodinae</taxon>
        <taxon>Ixodes</taxon>
    </lineage>
</organism>
<protein>
    <submittedName>
        <fullName evidence="1">Uncharacterized protein</fullName>
    </submittedName>
</protein>
<sequence>MKASGLIQVNKRGPFLNPIQLAPKSSSESRFVLDASHLTRHLSAPSFRLDPLPKVLLQDPLPPSAFFTKVDLAEAFYHITLHPQAQRLTNFRLDGIYYSFKRLPFGIRPAPFVMQTLATAIARTLRSQRPTQQLLSDLYSCGFRVNPKDNCVVPSRQIRFLGFSLDSETSLLAHTPQQVKSLKDTLQLLCAPQSLSRYQRLAGLWYGPSPPRAWCAVFEKLWERLPRAVSFVPAPPTTNFFADASSTGFGVITEDAALAVITKPSRHIFLREAVAWLLAALLAPPRTEIHTDNLALCQAITSGHLHSLPIVLLLKFLSFICHAMSKPKKFFSDNEKAGLSRVPAPQWCPRRCLSVAEGALACWSTQRAPSKTSVSDT</sequence>
<evidence type="ECO:0000313" key="1">
    <source>
        <dbReference type="EMBL" id="KAG0428565.1"/>
    </source>
</evidence>
<accession>A0AC60Q4A8</accession>